<dbReference type="Pfam" id="PF03454">
    <property type="entry name" value="MoeA_C"/>
    <property type="match status" value="1"/>
</dbReference>
<evidence type="ECO:0000313" key="13">
    <source>
        <dbReference type="EMBL" id="TWT85231.1"/>
    </source>
</evidence>
<evidence type="ECO:0000256" key="9">
    <source>
        <dbReference type="ARBA" id="ARBA00023150"/>
    </source>
</evidence>
<dbReference type="Pfam" id="PF03453">
    <property type="entry name" value="MoeA_N"/>
    <property type="match status" value="1"/>
</dbReference>
<dbReference type="InterPro" id="IPR036425">
    <property type="entry name" value="MoaB/Mog-like_dom_sf"/>
</dbReference>
<dbReference type="InterPro" id="IPR005111">
    <property type="entry name" value="MoeA_C_domain_IV"/>
</dbReference>
<dbReference type="GO" id="GO:0005829">
    <property type="term" value="C:cytosol"/>
    <property type="evidence" value="ECO:0007669"/>
    <property type="project" value="TreeGrafter"/>
</dbReference>
<comment type="similarity">
    <text evidence="4 11">Belongs to the MoeA family.</text>
</comment>
<dbReference type="Gene3D" id="2.170.190.11">
    <property type="entry name" value="Molybdopterin biosynthesis moea protein, domain 3"/>
    <property type="match status" value="1"/>
</dbReference>
<evidence type="ECO:0000256" key="6">
    <source>
        <dbReference type="ARBA" id="ARBA00022679"/>
    </source>
</evidence>
<dbReference type="GO" id="GO:0061599">
    <property type="term" value="F:molybdopterin molybdotransferase activity"/>
    <property type="evidence" value="ECO:0007669"/>
    <property type="project" value="UniProtKB-UniRule"/>
</dbReference>
<dbReference type="NCBIfam" id="NF045515">
    <property type="entry name" value="Glp_gephyrin"/>
    <property type="match status" value="1"/>
</dbReference>
<dbReference type="GO" id="GO:0006777">
    <property type="term" value="P:Mo-molybdopterin cofactor biosynthetic process"/>
    <property type="evidence" value="ECO:0007669"/>
    <property type="project" value="UniProtKB-UniRule"/>
</dbReference>
<evidence type="ECO:0000256" key="8">
    <source>
        <dbReference type="ARBA" id="ARBA00022842"/>
    </source>
</evidence>
<dbReference type="UniPathway" id="UPA00344"/>
<dbReference type="InterPro" id="IPR008284">
    <property type="entry name" value="MoCF_biosynth_CS"/>
</dbReference>
<dbReference type="NCBIfam" id="TIGR00177">
    <property type="entry name" value="molyb_syn"/>
    <property type="match status" value="1"/>
</dbReference>
<dbReference type="PANTHER" id="PTHR10192:SF5">
    <property type="entry name" value="GEPHYRIN"/>
    <property type="match status" value="1"/>
</dbReference>
<dbReference type="InterPro" id="IPR038987">
    <property type="entry name" value="MoeA-like"/>
</dbReference>
<comment type="pathway">
    <text evidence="3 11">Cofactor biosynthesis; molybdopterin biosynthesis.</text>
</comment>
<comment type="function">
    <text evidence="2 11">Catalyzes the insertion of molybdate into adenylated molybdopterin with the concomitant release of AMP.</text>
</comment>
<dbReference type="InterPro" id="IPR005110">
    <property type="entry name" value="MoeA_linker/N"/>
</dbReference>
<evidence type="ECO:0000256" key="11">
    <source>
        <dbReference type="RuleBase" id="RU365090"/>
    </source>
</evidence>
<dbReference type="InterPro" id="IPR036688">
    <property type="entry name" value="MoeA_C_domain_IV_sf"/>
</dbReference>
<dbReference type="InterPro" id="IPR036135">
    <property type="entry name" value="MoeA_linker/N_sf"/>
</dbReference>
<dbReference type="Gene3D" id="3.40.980.10">
    <property type="entry name" value="MoaB/Mog-like domain"/>
    <property type="match status" value="1"/>
</dbReference>
<keyword evidence="8 11" id="KW-0460">Magnesium</keyword>
<evidence type="ECO:0000256" key="4">
    <source>
        <dbReference type="ARBA" id="ARBA00010763"/>
    </source>
</evidence>
<dbReference type="Proteomes" id="UP000318478">
    <property type="component" value="Unassembled WGS sequence"/>
</dbReference>
<dbReference type="EC" id="2.10.1.1" evidence="11"/>
<dbReference type="PROSITE" id="PS01079">
    <property type="entry name" value="MOCF_BIOSYNTHESIS_2"/>
    <property type="match status" value="1"/>
</dbReference>
<evidence type="ECO:0000313" key="14">
    <source>
        <dbReference type="Proteomes" id="UP000318478"/>
    </source>
</evidence>
<sequence>MPGQLLTVDAALRLIEQQAAPLAAIATPLEEALGLCLAADAVSNVDSPPHDKAMMDGYAVIGDEPLSELAVIEEVVAGAVPTLAVAAGQATRIMTGAPIPPGAEAVIPVEQTELRDADTVRLTSPAPPAGKHVMRRGEVFERGAVVLTSGTPIGPAQLALLAETGNATPAVIPTPTVGVLATGDELVGADQTPAAGQIRNSNGPMLHALVRQAGARLLPLGVARDNAESLAERITAGATADVLVLSGGVSAGKRDLAPGILAELGARQVFHKVSVKPGKPLWFGVWRHADGRQTLVFGLPGNPVSGFVCFHLFVRPALRRLAGGEFAGLPRVAVTLDQAVTVKGDRRTYLPAAVALDPAGSRRARPVAWRGSADLLGLAAAAALLDLPAERSPYAAGDRVEALLLTPAGVA</sequence>
<evidence type="ECO:0000256" key="2">
    <source>
        <dbReference type="ARBA" id="ARBA00002901"/>
    </source>
</evidence>
<dbReference type="PANTHER" id="PTHR10192">
    <property type="entry name" value="MOLYBDOPTERIN BIOSYNTHESIS PROTEIN"/>
    <property type="match status" value="1"/>
</dbReference>
<evidence type="ECO:0000256" key="5">
    <source>
        <dbReference type="ARBA" id="ARBA00022505"/>
    </source>
</evidence>
<reference evidence="13 14" key="1">
    <citation type="submission" date="2019-02" db="EMBL/GenBank/DDBJ databases">
        <title>Deep-cultivation of Planctomycetes and their phenomic and genomic characterization uncovers novel biology.</title>
        <authorList>
            <person name="Wiegand S."/>
            <person name="Jogler M."/>
            <person name="Boedeker C."/>
            <person name="Pinto D."/>
            <person name="Vollmers J."/>
            <person name="Rivas-Marin E."/>
            <person name="Kohn T."/>
            <person name="Peeters S.H."/>
            <person name="Heuer A."/>
            <person name="Rast P."/>
            <person name="Oberbeckmann S."/>
            <person name="Bunk B."/>
            <person name="Jeske O."/>
            <person name="Meyerdierks A."/>
            <person name="Storesund J.E."/>
            <person name="Kallscheuer N."/>
            <person name="Luecker S."/>
            <person name="Lage O.M."/>
            <person name="Pohl T."/>
            <person name="Merkel B.J."/>
            <person name="Hornburger P."/>
            <person name="Mueller R.-W."/>
            <person name="Bruemmer F."/>
            <person name="Labrenz M."/>
            <person name="Spormann A.M."/>
            <person name="Op Den Camp H."/>
            <person name="Overmann J."/>
            <person name="Amann R."/>
            <person name="Jetten M.S.M."/>
            <person name="Mascher T."/>
            <person name="Medema M.H."/>
            <person name="Devos D.P."/>
            <person name="Kaster A.-K."/>
            <person name="Ovreas L."/>
            <person name="Rohde M."/>
            <person name="Galperin M.Y."/>
            <person name="Jogler C."/>
        </authorList>
    </citation>
    <scope>NUCLEOTIDE SEQUENCE [LARGE SCALE GENOMIC DNA]</scope>
    <source>
        <strain evidence="13 14">Pla123a</strain>
    </source>
</reference>
<dbReference type="SMART" id="SM00852">
    <property type="entry name" value="MoCF_biosynth"/>
    <property type="match status" value="1"/>
</dbReference>
<dbReference type="EMBL" id="SJPO01000001">
    <property type="protein sequence ID" value="TWT85231.1"/>
    <property type="molecule type" value="Genomic_DNA"/>
</dbReference>
<comment type="cofactor">
    <cofactor evidence="1 11">
        <name>Mg(2+)</name>
        <dbReference type="ChEBI" id="CHEBI:18420"/>
    </cofactor>
</comment>
<dbReference type="AlphaFoldDB" id="A0A5C5ZEF7"/>
<keyword evidence="14" id="KW-1185">Reference proteome</keyword>
<protein>
    <recommendedName>
        <fullName evidence="11">Molybdopterin molybdenumtransferase</fullName>
        <ecNumber evidence="11">2.10.1.1</ecNumber>
    </recommendedName>
</protein>
<accession>A0A5C5ZEF7</accession>
<keyword evidence="9 11" id="KW-0501">Molybdenum cofactor biosynthesis</keyword>
<dbReference type="FunFam" id="3.40.980.10:FF:000004">
    <property type="entry name" value="Molybdopterin molybdenumtransferase"/>
    <property type="match status" value="1"/>
</dbReference>
<dbReference type="SUPFAM" id="SSF63882">
    <property type="entry name" value="MoeA N-terminal region -like"/>
    <property type="match status" value="1"/>
</dbReference>
<dbReference type="InterPro" id="IPR001453">
    <property type="entry name" value="MoaB/Mog_dom"/>
</dbReference>
<dbReference type="GO" id="GO:0046872">
    <property type="term" value="F:metal ion binding"/>
    <property type="evidence" value="ECO:0007669"/>
    <property type="project" value="UniProtKB-UniRule"/>
</dbReference>
<evidence type="ECO:0000256" key="1">
    <source>
        <dbReference type="ARBA" id="ARBA00001946"/>
    </source>
</evidence>
<evidence type="ECO:0000256" key="7">
    <source>
        <dbReference type="ARBA" id="ARBA00022723"/>
    </source>
</evidence>
<dbReference type="CDD" id="cd00887">
    <property type="entry name" value="MoeA"/>
    <property type="match status" value="1"/>
</dbReference>
<comment type="caution">
    <text evidence="13">The sequence shown here is derived from an EMBL/GenBank/DDBJ whole genome shotgun (WGS) entry which is preliminary data.</text>
</comment>
<organism evidence="13 14">
    <name type="scientific">Posidoniimonas polymericola</name>
    <dbReference type="NCBI Taxonomy" id="2528002"/>
    <lineage>
        <taxon>Bacteria</taxon>
        <taxon>Pseudomonadati</taxon>
        <taxon>Planctomycetota</taxon>
        <taxon>Planctomycetia</taxon>
        <taxon>Pirellulales</taxon>
        <taxon>Lacipirellulaceae</taxon>
        <taxon>Posidoniimonas</taxon>
    </lineage>
</organism>
<feature type="domain" description="MoaB/Mog" evidence="12">
    <location>
        <begin position="178"/>
        <end position="320"/>
    </location>
</feature>
<dbReference type="Gene3D" id="3.90.105.10">
    <property type="entry name" value="Molybdopterin biosynthesis moea protein, domain 2"/>
    <property type="match status" value="1"/>
</dbReference>
<evidence type="ECO:0000256" key="3">
    <source>
        <dbReference type="ARBA" id="ARBA00005046"/>
    </source>
</evidence>
<keyword evidence="6 11" id="KW-0808">Transferase</keyword>
<keyword evidence="7 11" id="KW-0479">Metal-binding</keyword>
<dbReference type="Gene3D" id="2.40.340.10">
    <property type="entry name" value="MoeA, C-terminal, domain IV"/>
    <property type="match status" value="1"/>
</dbReference>
<keyword evidence="5 11" id="KW-0500">Molybdenum</keyword>
<dbReference type="Pfam" id="PF00994">
    <property type="entry name" value="MoCF_biosynth"/>
    <property type="match status" value="1"/>
</dbReference>
<dbReference type="SUPFAM" id="SSF53218">
    <property type="entry name" value="Molybdenum cofactor biosynthesis proteins"/>
    <property type="match status" value="1"/>
</dbReference>
<evidence type="ECO:0000259" key="12">
    <source>
        <dbReference type="SMART" id="SM00852"/>
    </source>
</evidence>
<evidence type="ECO:0000256" key="10">
    <source>
        <dbReference type="ARBA" id="ARBA00047317"/>
    </source>
</evidence>
<comment type="catalytic activity">
    <reaction evidence="10">
        <text>adenylyl-molybdopterin + molybdate = Mo-molybdopterin + AMP + H(+)</text>
        <dbReference type="Rhea" id="RHEA:35047"/>
        <dbReference type="ChEBI" id="CHEBI:15378"/>
        <dbReference type="ChEBI" id="CHEBI:36264"/>
        <dbReference type="ChEBI" id="CHEBI:62727"/>
        <dbReference type="ChEBI" id="CHEBI:71302"/>
        <dbReference type="ChEBI" id="CHEBI:456215"/>
        <dbReference type="EC" id="2.10.1.1"/>
    </reaction>
</comment>
<name>A0A5C5ZEF7_9BACT</name>
<dbReference type="SUPFAM" id="SSF63867">
    <property type="entry name" value="MoeA C-terminal domain-like"/>
    <property type="match status" value="1"/>
</dbReference>
<gene>
    <name evidence="13" type="primary">moeA</name>
    <name evidence="13" type="ORF">Pla123a_00370</name>
</gene>
<proteinExistence type="inferred from homology"/>